<keyword evidence="1" id="KW-0614">Plasmid</keyword>
<dbReference type="Proteomes" id="UP001387364">
    <property type="component" value="Plasmid unnamed1"/>
</dbReference>
<reference evidence="1 2" key="1">
    <citation type="submission" date="2024-02" db="EMBL/GenBank/DDBJ databases">
        <title>Seven novel Bacillus-like species.</title>
        <authorList>
            <person name="Liu G."/>
        </authorList>
    </citation>
    <scope>NUCLEOTIDE SEQUENCE [LARGE SCALE GENOMIC DNA]</scope>
    <source>
        <strain evidence="1 2">FJAT-52991</strain>
        <plasmid evidence="1 2">unnamed1</plasmid>
    </source>
</reference>
<name>A0ABZ2NBQ0_9BACI</name>
<evidence type="ECO:0008006" key="3">
    <source>
        <dbReference type="Google" id="ProtNLM"/>
    </source>
</evidence>
<organism evidence="1 2">
    <name type="scientific">Bacillus kandeliae</name>
    <dbReference type="NCBI Taxonomy" id="3129297"/>
    <lineage>
        <taxon>Bacteria</taxon>
        <taxon>Bacillati</taxon>
        <taxon>Bacillota</taxon>
        <taxon>Bacilli</taxon>
        <taxon>Bacillales</taxon>
        <taxon>Bacillaceae</taxon>
        <taxon>Bacillus</taxon>
    </lineage>
</organism>
<evidence type="ECO:0000313" key="1">
    <source>
        <dbReference type="EMBL" id="WXB94969.1"/>
    </source>
</evidence>
<protein>
    <recommendedName>
        <fullName evidence="3">HTH cro/C1-type domain-containing protein</fullName>
    </recommendedName>
</protein>
<accession>A0ABZ2NBQ0</accession>
<sequence>MKEINLQDMSVKNAIRIMMEDTDLDQFQKIAKALDKQKSSFQSSLDRNTVRVEDLKKIAALLGYTVKLEKNEDDQ</sequence>
<proteinExistence type="predicted"/>
<keyword evidence="2" id="KW-1185">Reference proteome</keyword>
<evidence type="ECO:0000313" key="2">
    <source>
        <dbReference type="Proteomes" id="UP001387364"/>
    </source>
</evidence>
<dbReference type="RefSeq" id="WP_338754861.1">
    <property type="nucleotide sequence ID" value="NZ_CP147405.1"/>
</dbReference>
<dbReference type="EMBL" id="CP147405">
    <property type="protein sequence ID" value="WXB94969.1"/>
    <property type="molecule type" value="Genomic_DNA"/>
</dbReference>
<geneLocation type="plasmid" evidence="1 2">
    <name>unnamed1</name>
</geneLocation>
<gene>
    <name evidence="1" type="ORF">WDJ61_18485</name>
</gene>